<feature type="region of interest" description="Disordered" evidence="10">
    <location>
        <begin position="414"/>
        <end position="464"/>
    </location>
</feature>
<feature type="transmembrane region" description="Helical" evidence="11">
    <location>
        <begin position="259"/>
        <end position="277"/>
    </location>
</feature>
<keyword evidence="5 9" id="KW-0112">Calmodulin-binding</keyword>
<dbReference type="Pfam" id="PF03094">
    <property type="entry name" value="Mlo"/>
    <property type="match status" value="2"/>
</dbReference>
<dbReference type="PANTHER" id="PTHR31942">
    <property type="entry name" value="MLO-LIKE PROTEIN 1"/>
    <property type="match status" value="1"/>
</dbReference>
<keyword evidence="4 9" id="KW-0611">Plant defense</keyword>
<evidence type="ECO:0000256" key="4">
    <source>
        <dbReference type="ARBA" id="ARBA00022821"/>
    </source>
</evidence>
<dbReference type="RefSeq" id="XP_010517997.1">
    <property type="nucleotide sequence ID" value="XM_010519695.1"/>
</dbReference>
<evidence type="ECO:0000256" key="5">
    <source>
        <dbReference type="ARBA" id="ARBA00022860"/>
    </source>
</evidence>
<proteinExistence type="inferred from homology"/>
<evidence type="ECO:0000256" key="11">
    <source>
        <dbReference type="SAM" id="Phobius"/>
    </source>
</evidence>
<keyword evidence="7 9" id="KW-0472">Membrane</keyword>
<evidence type="ECO:0000256" key="10">
    <source>
        <dbReference type="SAM" id="MobiDB-lite"/>
    </source>
</evidence>
<keyword evidence="6 9" id="KW-1133">Transmembrane helix</keyword>
<evidence type="ECO:0000256" key="2">
    <source>
        <dbReference type="ARBA" id="ARBA00006574"/>
    </source>
</evidence>
<reference evidence="13" key="2">
    <citation type="submission" date="2025-08" db="UniProtKB">
        <authorList>
            <consortium name="RefSeq"/>
        </authorList>
    </citation>
    <scope>IDENTIFICATION</scope>
    <source>
        <tissue evidence="13">Leaf</tissue>
    </source>
</reference>
<sequence length="464" mass="52722">MAGGGTTLEFTPTWVVALVCSVIVSISFAVERLLHRAGKQFRKKDQKQLFGALQKIKEELMLLGFISLLLSVSQSKIAKICISKDLSEKFLPCEKPKDDKSLKDSSHFQFSFTGRHLLAGDSAAGDYCSQKIMQWKKWEDQVSEKDLNTDHVIQKKFTHVQEHEFIRTRFLGVGKADACFGWVQSFMKQFLASVNKSDYITMRLGFVTTHCKTNPKFNFHKYLMRALNSDFKKVVGISWYLWVFVVFFLLLNIAAWHVYFWIAFIPLILLLAVGTKLEHIITDLAHDVAEKHIAVEGDLVVRPSDDLFWFQSPRLILFLIHFILFQNSFELAYFFFILFQYGWDSCIMGHVKFIIPRLIIGVLVQLLCSYSTLPLYALVTQMGSSYKGAIFNEQTQQQLVGWAKTARKEVKKGITHAGSSHGGSPNPLAATPSPRSFQLQSLLGKGSSQQNQHVGKTSEIVEKD</sequence>
<feature type="transmembrane region" description="Helical" evidence="11">
    <location>
        <begin position="12"/>
        <end position="34"/>
    </location>
</feature>
<reference evidence="12" key="1">
    <citation type="journal article" date="2014" name="Nat. Commun.">
        <title>The emerging biofuel crop Camelina sativa retains a highly undifferentiated hexaploid genome structure.</title>
        <authorList>
            <person name="Kagale S."/>
            <person name="Koh C."/>
            <person name="Nixon J."/>
            <person name="Bollina V."/>
            <person name="Clarke W.E."/>
            <person name="Tuteja R."/>
            <person name="Spillane C."/>
            <person name="Robinson S.J."/>
            <person name="Links M.G."/>
            <person name="Clarke C."/>
            <person name="Higgins E.E."/>
            <person name="Huebert T."/>
            <person name="Sharpe A.G."/>
            <person name="Parkin I.A."/>
        </authorList>
    </citation>
    <scope>NUCLEOTIDE SEQUENCE [LARGE SCALE GENOMIC DNA]</scope>
    <source>
        <strain evidence="12">cv. DH55</strain>
    </source>
</reference>
<dbReference type="Proteomes" id="UP000694864">
    <property type="component" value="Chromosome 6"/>
</dbReference>
<feature type="compositionally biased region" description="Polar residues" evidence="10">
    <location>
        <begin position="433"/>
        <end position="455"/>
    </location>
</feature>
<evidence type="ECO:0000256" key="1">
    <source>
        <dbReference type="ARBA" id="ARBA00004141"/>
    </source>
</evidence>
<evidence type="ECO:0000256" key="8">
    <source>
        <dbReference type="ARBA" id="ARBA00023265"/>
    </source>
</evidence>
<keyword evidence="8 9" id="KW-0568">Pathogenesis-related protein</keyword>
<feature type="transmembrane region" description="Helical" evidence="11">
    <location>
        <begin position="234"/>
        <end position="253"/>
    </location>
</feature>
<feature type="transmembrane region" description="Helical" evidence="11">
    <location>
        <begin position="315"/>
        <end position="338"/>
    </location>
</feature>
<evidence type="ECO:0000313" key="12">
    <source>
        <dbReference type="Proteomes" id="UP000694864"/>
    </source>
</evidence>
<keyword evidence="3 9" id="KW-0812">Transmembrane</keyword>
<dbReference type="PANTHER" id="PTHR31942:SF74">
    <property type="entry name" value="MLO-LIKE PROTEIN 15"/>
    <property type="match status" value="1"/>
</dbReference>
<evidence type="ECO:0000256" key="3">
    <source>
        <dbReference type="ARBA" id="ARBA00022692"/>
    </source>
</evidence>
<protein>
    <recommendedName>
        <fullName evidence="9">MLO-like protein</fullName>
    </recommendedName>
</protein>
<evidence type="ECO:0000313" key="13">
    <source>
        <dbReference type="RefSeq" id="XP_010517997.1"/>
    </source>
</evidence>
<feature type="transmembrane region" description="Helical" evidence="11">
    <location>
        <begin position="358"/>
        <end position="379"/>
    </location>
</feature>
<comment type="function">
    <text evidence="9">May be involved in modulation of pathogen defense and leaf cell death.</text>
</comment>
<evidence type="ECO:0000256" key="9">
    <source>
        <dbReference type="RuleBase" id="RU280816"/>
    </source>
</evidence>
<dbReference type="InterPro" id="IPR004326">
    <property type="entry name" value="Mlo"/>
</dbReference>
<evidence type="ECO:0000256" key="7">
    <source>
        <dbReference type="ARBA" id="ARBA00023136"/>
    </source>
</evidence>
<keyword evidence="12" id="KW-1185">Reference proteome</keyword>
<organism evidence="12 13">
    <name type="scientific">Camelina sativa</name>
    <name type="common">False flax</name>
    <name type="synonym">Myagrum sativum</name>
    <dbReference type="NCBI Taxonomy" id="90675"/>
    <lineage>
        <taxon>Eukaryota</taxon>
        <taxon>Viridiplantae</taxon>
        <taxon>Streptophyta</taxon>
        <taxon>Embryophyta</taxon>
        <taxon>Tracheophyta</taxon>
        <taxon>Spermatophyta</taxon>
        <taxon>Magnoliopsida</taxon>
        <taxon>eudicotyledons</taxon>
        <taxon>Gunneridae</taxon>
        <taxon>Pentapetalae</taxon>
        <taxon>rosids</taxon>
        <taxon>malvids</taxon>
        <taxon>Brassicales</taxon>
        <taxon>Brassicaceae</taxon>
        <taxon>Camelineae</taxon>
        <taxon>Camelina</taxon>
    </lineage>
</organism>
<gene>
    <name evidence="13" type="primary">LOC104793347</name>
    <name evidence="9" type="synonym">MLO</name>
</gene>
<comment type="domain">
    <text evidence="9">The C-terminus contains a calmodulin-binding domain, which binds calmodulin in a calcium-dependent fashion.</text>
</comment>
<comment type="subcellular location">
    <subcellularLocation>
        <location evidence="1 9">Membrane</location>
        <topology evidence="1 9">Multi-pass membrane protein</topology>
    </subcellularLocation>
</comment>
<evidence type="ECO:0000256" key="6">
    <source>
        <dbReference type="ARBA" id="ARBA00022989"/>
    </source>
</evidence>
<dbReference type="GeneID" id="104793347"/>
<accession>A0ABM0ZMW1</accession>
<name>A0ABM0ZMW1_CAMSA</name>
<comment type="similarity">
    <text evidence="2 9">Belongs to the MLO family.</text>
</comment>